<evidence type="ECO:0000256" key="1">
    <source>
        <dbReference type="ARBA" id="ARBA00022614"/>
    </source>
</evidence>
<evidence type="ECO:0000313" key="4">
    <source>
        <dbReference type="Proteomes" id="UP001206312"/>
    </source>
</evidence>
<protein>
    <recommendedName>
        <fullName evidence="5">Leucine-rich repeat domain-containing protein</fullName>
    </recommendedName>
</protein>
<proteinExistence type="predicted"/>
<dbReference type="Proteomes" id="UP001206312">
    <property type="component" value="Unassembled WGS sequence"/>
</dbReference>
<keyword evidence="4" id="KW-1185">Reference proteome</keyword>
<organism evidence="3 4">
    <name type="scientific">Robiginitalea marina</name>
    <dbReference type="NCBI Taxonomy" id="2954105"/>
    <lineage>
        <taxon>Bacteria</taxon>
        <taxon>Pseudomonadati</taxon>
        <taxon>Bacteroidota</taxon>
        <taxon>Flavobacteriia</taxon>
        <taxon>Flavobacteriales</taxon>
        <taxon>Flavobacteriaceae</taxon>
        <taxon>Robiginitalea</taxon>
    </lineage>
</organism>
<dbReference type="EMBL" id="JAMXIB010000005">
    <property type="protein sequence ID" value="MCO5724858.1"/>
    <property type="molecule type" value="Genomic_DNA"/>
</dbReference>
<keyword evidence="2" id="KW-0677">Repeat</keyword>
<dbReference type="PROSITE" id="PS51257">
    <property type="entry name" value="PROKAR_LIPOPROTEIN"/>
    <property type="match status" value="1"/>
</dbReference>
<evidence type="ECO:0008006" key="5">
    <source>
        <dbReference type="Google" id="ProtNLM"/>
    </source>
</evidence>
<sequence length="217" mass="23243">MKRKFLALLQAGLLLMACDSDSGTDTDPNIPIPGARTSIPDANFEAALVALGLDDEVDGSVLTSRIEGVQRLDVANQGIQDLTGIGGFKALIDLSVRDNALTALDIRSNTNLLFVWAENNQLTRLQIGVNPGIEKIGASGNQLTGLDLADYTSLQLLDLANNQITSIDVSTLPLPSFNEFRIEGNPLTCILVSPQQLASIPASWSKDESDEYSLDCE</sequence>
<reference evidence="3 4" key="1">
    <citation type="submission" date="2022-06" db="EMBL/GenBank/DDBJ databases">
        <authorList>
            <person name="Xuan X."/>
        </authorList>
    </citation>
    <scope>NUCLEOTIDE SEQUENCE [LARGE SCALE GENOMIC DNA]</scope>
    <source>
        <strain evidence="3 4">2V75</strain>
    </source>
</reference>
<keyword evidence="1" id="KW-0433">Leucine-rich repeat</keyword>
<dbReference type="RefSeq" id="WP_252741231.1">
    <property type="nucleotide sequence ID" value="NZ_JAMXIB010000005.1"/>
</dbReference>
<dbReference type="PANTHER" id="PTHR47566">
    <property type="match status" value="1"/>
</dbReference>
<dbReference type="PROSITE" id="PS51450">
    <property type="entry name" value="LRR"/>
    <property type="match status" value="1"/>
</dbReference>
<name>A0ABT1B0D0_9FLAO</name>
<dbReference type="PANTHER" id="PTHR47566:SF1">
    <property type="entry name" value="PROTEIN NUD1"/>
    <property type="match status" value="1"/>
</dbReference>
<dbReference type="InterPro" id="IPR032675">
    <property type="entry name" value="LRR_dom_sf"/>
</dbReference>
<comment type="caution">
    <text evidence="3">The sequence shown here is derived from an EMBL/GenBank/DDBJ whole genome shotgun (WGS) entry which is preliminary data.</text>
</comment>
<dbReference type="SUPFAM" id="SSF52058">
    <property type="entry name" value="L domain-like"/>
    <property type="match status" value="1"/>
</dbReference>
<evidence type="ECO:0000256" key="2">
    <source>
        <dbReference type="ARBA" id="ARBA00022737"/>
    </source>
</evidence>
<gene>
    <name evidence="3" type="ORF">NG653_08300</name>
</gene>
<dbReference type="InterPro" id="IPR052574">
    <property type="entry name" value="CDIRP"/>
</dbReference>
<dbReference type="Gene3D" id="3.80.10.10">
    <property type="entry name" value="Ribonuclease Inhibitor"/>
    <property type="match status" value="1"/>
</dbReference>
<accession>A0ABT1B0D0</accession>
<dbReference type="InterPro" id="IPR001611">
    <property type="entry name" value="Leu-rich_rpt"/>
</dbReference>
<evidence type="ECO:0000313" key="3">
    <source>
        <dbReference type="EMBL" id="MCO5724858.1"/>
    </source>
</evidence>